<dbReference type="PIRSF" id="PIRSF003230">
    <property type="entry name" value="YbgC"/>
    <property type="match status" value="1"/>
</dbReference>
<dbReference type="CDD" id="cd00586">
    <property type="entry name" value="4HBT"/>
    <property type="match status" value="1"/>
</dbReference>
<accession>A0ABX8GVH5</accession>
<dbReference type="Gene3D" id="3.10.129.10">
    <property type="entry name" value="Hotdog Thioesterase"/>
    <property type="match status" value="1"/>
</dbReference>
<evidence type="ECO:0000313" key="3">
    <source>
        <dbReference type="EMBL" id="QWG07227.1"/>
    </source>
</evidence>
<dbReference type="InterPro" id="IPR050563">
    <property type="entry name" value="4-hydroxybenzoyl-CoA_TE"/>
</dbReference>
<dbReference type="Pfam" id="PF13279">
    <property type="entry name" value="4HBT_2"/>
    <property type="match status" value="1"/>
</dbReference>
<organism evidence="3 4">
    <name type="scientific">Flammeovirga kamogawensis</name>
    <dbReference type="NCBI Taxonomy" id="373891"/>
    <lineage>
        <taxon>Bacteria</taxon>
        <taxon>Pseudomonadati</taxon>
        <taxon>Bacteroidota</taxon>
        <taxon>Cytophagia</taxon>
        <taxon>Cytophagales</taxon>
        <taxon>Flammeovirgaceae</taxon>
        <taxon>Flammeovirga</taxon>
    </lineage>
</organism>
<comment type="similarity">
    <text evidence="1">Belongs to the 4-hydroxybenzoyl-CoA thioesterase family.</text>
</comment>
<dbReference type="SUPFAM" id="SSF54637">
    <property type="entry name" value="Thioesterase/thiol ester dehydrase-isomerase"/>
    <property type="match status" value="1"/>
</dbReference>
<dbReference type="PANTHER" id="PTHR31793">
    <property type="entry name" value="4-HYDROXYBENZOYL-COA THIOESTERASE FAMILY MEMBER"/>
    <property type="match status" value="1"/>
</dbReference>
<proteinExistence type="inferred from homology"/>
<evidence type="ECO:0000256" key="1">
    <source>
        <dbReference type="ARBA" id="ARBA00005953"/>
    </source>
</evidence>
<dbReference type="RefSeq" id="WP_144074625.1">
    <property type="nucleotide sequence ID" value="NZ_CP076128.1"/>
</dbReference>
<reference evidence="3 4" key="1">
    <citation type="submission" date="2021-05" db="EMBL/GenBank/DDBJ databases">
        <title>Comparative genomic studies on the polysaccharide-degrading batcterial strains of the Flammeovirga genus.</title>
        <authorList>
            <person name="Zewei F."/>
            <person name="Zheng Z."/>
            <person name="Yu L."/>
            <person name="Ruyue G."/>
            <person name="Yanhong M."/>
            <person name="Yuanyuan C."/>
            <person name="Jingyan G."/>
            <person name="Wenjun H."/>
        </authorList>
    </citation>
    <scope>NUCLEOTIDE SEQUENCE [LARGE SCALE GENOMIC DNA]</scope>
    <source>
        <strain evidence="3 4">YS10</strain>
    </source>
</reference>
<name>A0ABX8GVH5_9BACT</name>
<dbReference type="InterPro" id="IPR006684">
    <property type="entry name" value="YbgC/YbaW"/>
</dbReference>
<evidence type="ECO:0000256" key="2">
    <source>
        <dbReference type="ARBA" id="ARBA00022801"/>
    </source>
</evidence>
<evidence type="ECO:0000313" key="4">
    <source>
        <dbReference type="Proteomes" id="UP000682802"/>
    </source>
</evidence>
<dbReference type="InterPro" id="IPR029069">
    <property type="entry name" value="HotDog_dom_sf"/>
</dbReference>
<dbReference type="NCBIfam" id="TIGR00051">
    <property type="entry name" value="YbgC/FadM family acyl-CoA thioesterase"/>
    <property type="match status" value="1"/>
</dbReference>
<protein>
    <submittedName>
        <fullName evidence="3">Acyl-CoA thioesterase</fullName>
    </submittedName>
</protein>
<keyword evidence="2" id="KW-0378">Hydrolase</keyword>
<keyword evidence="4" id="KW-1185">Reference proteome</keyword>
<dbReference type="EMBL" id="CP076128">
    <property type="protein sequence ID" value="QWG07227.1"/>
    <property type="molecule type" value="Genomic_DNA"/>
</dbReference>
<dbReference type="Proteomes" id="UP000682802">
    <property type="component" value="Chromosome 1"/>
</dbReference>
<dbReference type="PANTHER" id="PTHR31793:SF24">
    <property type="entry name" value="LONG-CHAIN ACYL-COA THIOESTERASE FADM"/>
    <property type="match status" value="1"/>
</dbReference>
<sequence>MTTLEEKLESRISQIDIKVRSYHIDSYNHVNNMRYMEFLEEARWSHFENNSSLKVSQEEETSFVIANYNINYKYPAMMNQTLEVKTKVEKIGSSSVVFHQEMFIKETGKKALDAHVTLVAFDIKTQRPKRISDRIKDELVK</sequence>
<gene>
    <name evidence="3" type="ORF">KM029_18275</name>
</gene>